<keyword evidence="2" id="KW-1185">Reference proteome</keyword>
<dbReference type="EMBL" id="CP135137">
    <property type="protein sequence ID" value="WWR11654.1"/>
    <property type="molecule type" value="Genomic_DNA"/>
</dbReference>
<proteinExistence type="predicted"/>
<evidence type="ECO:0008006" key="3">
    <source>
        <dbReference type="Google" id="ProtNLM"/>
    </source>
</evidence>
<reference evidence="1" key="1">
    <citation type="submission" date="2023-09" db="EMBL/GenBank/DDBJ databases">
        <title>Genomes of two closely related lineages of the louse Polyplax serrata with different host specificities.</title>
        <authorList>
            <person name="Martinu J."/>
            <person name="Tarabai H."/>
            <person name="Stefka J."/>
            <person name="Hypsa V."/>
        </authorList>
    </citation>
    <scope>NUCLEOTIDE SEQUENCE [LARGE SCALE GENOMIC DNA]</scope>
    <source>
        <strain evidence="1">98ZLc_SE</strain>
    </source>
</reference>
<dbReference type="RefSeq" id="WP_338516195.1">
    <property type="nucleotide sequence ID" value="NZ_CP135137.1"/>
</dbReference>
<accession>A0ABZ2GZA5</accession>
<organism evidence="1 2">
    <name type="scientific">Candidatus Legionella polyplacis</name>
    <dbReference type="NCBI Taxonomy" id="2005262"/>
    <lineage>
        <taxon>Bacteria</taxon>
        <taxon>Pseudomonadati</taxon>
        <taxon>Pseudomonadota</taxon>
        <taxon>Gammaproteobacteria</taxon>
        <taxon>Legionellales</taxon>
        <taxon>Legionellaceae</taxon>
        <taxon>Legionella</taxon>
    </lineage>
</organism>
<dbReference type="Gene3D" id="1.20.272.10">
    <property type="match status" value="1"/>
</dbReference>
<name>A0ABZ2GZA5_9GAMM</name>
<evidence type="ECO:0000313" key="2">
    <source>
        <dbReference type="Proteomes" id="UP001368618"/>
    </source>
</evidence>
<dbReference type="SUPFAM" id="SSF52540">
    <property type="entry name" value="P-loop containing nucleoside triphosphate hydrolases"/>
    <property type="match status" value="1"/>
</dbReference>
<dbReference type="Proteomes" id="UP001368618">
    <property type="component" value="Chromosome"/>
</dbReference>
<dbReference type="InterPro" id="IPR027417">
    <property type="entry name" value="P-loop_NTPase"/>
</dbReference>
<gene>
    <name evidence="1" type="ORF">RQL39_00585</name>
</gene>
<protein>
    <recommendedName>
        <fullName evidence="3">DNA-directed DNA polymerase</fullName>
    </recommendedName>
</protein>
<evidence type="ECO:0000313" key="1">
    <source>
        <dbReference type="EMBL" id="WWR11654.1"/>
    </source>
</evidence>
<sequence>MNNIKTTNDFSNKIYFFIGNEAIFLRFYKKYIQTLLTSNKQYETINIFTKKISELIHIQKKISIYPLLYKTFIFNIFFNEKKLNIEEKKLIKQCIKSINPYCVLALHFPFLIKSQLKEFSNSNKIKIIEIKKISLKIIYNWISRQLNNKNIQFDTKIPYIIWKYSKKNIYTCSKILKLFFILKKNKSITLFEAKKILDSHYYSSNNLIKILLTKNPYKIINFFQNKYEETKLINILYLLTNEIKKIIRLKNIIFLNKTNTNLKILGQYNNSYKTFLKNINKKILLILLQQCINIHLNINTQFNSKKIFWNMLENITLSLCCNKLIGTNLTNEKQ</sequence>